<dbReference type="RefSeq" id="WP_015693873.1">
    <property type="nucleotide sequence ID" value="NC_016940.1"/>
</dbReference>
<evidence type="ECO:0000259" key="2">
    <source>
        <dbReference type="Pfam" id="PF17116"/>
    </source>
</evidence>
<keyword evidence="1" id="KW-0732">Signal</keyword>
<accession>H6L5N2</accession>
<dbReference type="Proteomes" id="UP000007519">
    <property type="component" value="Chromosome"/>
</dbReference>
<feature type="domain" description="Type 9 secretion system plug protein N-terminal" evidence="2">
    <location>
        <begin position="39"/>
        <end position="165"/>
    </location>
</feature>
<dbReference type="Pfam" id="PF17116">
    <property type="entry name" value="T9SS_plug_1st"/>
    <property type="match status" value="1"/>
</dbReference>
<evidence type="ECO:0000313" key="3">
    <source>
        <dbReference type="EMBL" id="AFC26282.1"/>
    </source>
</evidence>
<name>H6L5N2_SAPGL</name>
<proteinExistence type="predicted"/>
<keyword evidence="4" id="KW-1185">Reference proteome</keyword>
<organism evidence="3 4">
    <name type="scientific">Saprospira grandis (strain Lewin)</name>
    <dbReference type="NCBI Taxonomy" id="984262"/>
    <lineage>
        <taxon>Bacteria</taxon>
        <taxon>Pseudomonadati</taxon>
        <taxon>Bacteroidota</taxon>
        <taxon>Saprospiria</taxon>
        <taxon>Saprospirales</taxon>
        <taxon>Saprospiraceae</taxon>
        <taxon>Saprospira</taxon>
    </lineage>
</organism>
<dbReference type="KEGG" id="sgn:SGRA_3558"/>
<dbReference type="eggNOG" id="ENOG502Z7QJ">
    <property type="taxonomic scope" value="Bacteria"/>
</dbReference>
<feature type="signal peptide" evidence="1">
    <location>
        <begin position="1"/>
        <end position="19"/>
    </location>
</feature>
<dbReference type="OrthoDB" id="1522602at2"/>
<dbReference type="AlphaFoldDB" id="H6L5N2"/>
<sequence>MRYLSLAFLFFLSLQNLQAQEDYVISELQYTDYIYRDFVASCRFYPDDSEVDYPVVQLASPNKLILEFDDLDADNKDYNYKIIHCNRNWEPSEDIDALDYIDGFQENRFYESLSSFGTRTEYLHYQLELPNDDVKWTKSGNYLLLVYLNDDEEDLVLSRRFLVYEPQMNVEVTTRRSAIPPYGQTHQELSCQLQHAGMNVSNPNQDIKLTVVQNWNWPKALKNLAPTFVEEEVIHFDRQGQIVFPGQREFRPLDIRSFSHRGPQVQNLARTNEGFELLLFPEKERKYSPYLFTNDLNGKFIIASYDAPNPEERGEYGQLFFQFKSPEYPDARIFVYGGFSDFQAYPQYELNYNAEKGQYEGILLFKNGFYDYGYGLLRDGEKQLDQEELEGNRFETENDYLFLVYYRPFGGRYDQLVAFQKASSTHR</sequence>
<reference evidence="3 4" key="1">
    <citation type="journal article" date="2012" name="Stand. Genomic Sci.">
        <title>Complete genome sequencing and analysis of Saprospira grandis str. Lewin, a predatory marine bacterium.</title>
        <authorList>
            <person name="Saw J.H."/>
            <person name="Yuryev A."/>
            <person name="Kanbe M."/>
            <person name="Hou S."/>
            <person name="Young A.G."/>
            <person name="Aizawa S."/>
            <person name="Alam M."/>
        </authorList>
    </citation>
    <scope>NUCLEOTIDE SEQUENCE [LARGE SCALE GENOMIC DNA]</scope>
    <source>
        <strain evidence="3 4">Lewin</strain>
    </source>
</reference>
<feature type="chain" id="PRO_5003604877" description="Type 9 secretion system plug protein N-terminal domain-containing protein" evidence="1">
    <location>
        <begin position="20"/>
        <end position="427"/>
    </location>
</feature>
<evidence type="ECO:0000313" key="4">
    <source>
        <dbReference type="Proteomes" id="UP000007519"/>
    </source>
</evidence>
<dbReference type="EMBL" id="CP002831">
    <property type="protein sequence ID" value="AFC26282.1"/>
    <property type="molecule type" value="Genomic_DNA"/>
</dbReference>
<evidence type="ECO:0000256" key="1">
    <source>
        <dbReference type="SAM" id="SignalP"/>
    </source>
</evidence>
<protein>
    <recommendedName>
        <fullName evidence="2">Type 9 secretion system plug protein N-terminal domain-containing protein</fullName>
    </recommendedName>
</protein>
<gene>
    <name evidence="3" type="ordered locus">SGRA_3558</name>
</gene>
<dbReference type="STRING" id="984262.SGRA_3558"/>
<dbReference type="InterPro" id="IPR031345">
    <property type="entry name" value="T9SS_Plug_N"/>
</dbReference>
<dbReference type="HOGENOM" id="CLU_049143_0_0_10"/>